<dbReference type="InterPro" id="IPR022742">
    <property type="entry name" value="Hydrolase_4"/>
</dbReference>
<feature type="signal peptide" evidence="1">
    <location>
        <begin position="1"/>
        <end position="22"/>
    </location>
</feature>
<reference evidence="4" key="1">
    <citation type="journal article" date="2019" name="Int. J. Syst. Evol. Microbiol.">
        <title>The Global Catalogue of Microorganisms (GCM) 10K type strain sequencing project: providing services to taxonomists for standard genome sequencing and annotation.</title>
        <authorList>
            <consortium name="The Broad Institute Genomics Platform"/>
            <consortium name="The Broad Institute Genome Sequencing Center for Infectious Disease"/>
            <person name="Wu L."/>
            <person name="Ma J."/>
        </authorList>
    </citation>
    <scope>NUCLEOTIDE SEQUENCE [LARGE SCALE GENOMIC DNA]</scope>
    <source>
        <strain evidence="4">NBRC 104970</strain>
    </source>
</reference>
<feature type="domain" description="Serine aminopeptidase S33" evidence="2">
    <location>
        <begin position="68"/>
        <end position="169"/>
    </location>
</feature>
<dbReference type="Proteomes" id="UP001156836">
    <property type="component" value="Unassembled WGS sequence"/>
</dbReference>
<sequence>MRKELQWIVIAFTATCASLAWAARKPKPAPTPQPVVETAPAPAFERVGFTSEDGVTLAGRRYGAPGAAWVILSHQYNRDQTSWENFATRLAGAGYTVLTYDFRGYGDSGGKQDIAHIDRDLGAAVAYARANGATALALVGASMGGIATVPVAVATKPQAIVLLTVGPSFNGLVAGDDNLKAIAAPKLFVGAKYDFAMEDTRRMAETAAEPKELIVSKGGGHGTDIFGAGDGDAIEQQITAFIQRTVPLP</sequence>
<dbReference type="Gene3D" id="3.40.50.1820">
    <property type="entry name" value="alpha/beta hydrolase"/>
    <property type="match status" value="1"/>
</dbReference>
<name>A0ABQ6BVB3_9NEIS</name>
<dbReference type="RefSeq" id="WP_018748868.1">
    <property type="nucleotide sequence ID" value="NZ_BSOZ01000035.1"/>
</dbReference>
<proteinExistence type="predicted"/>
<evidence type="ECO:0000256" key="1">
    <source>
        <dbReference type="SAM" id="SignalP"/>
    </source>
</evidence>
<dbReference type="EMBL" id="BSOZ01000035">
    <property type="protein sequence ID" value="GLS05105.1"/>
    <property type="molecule type" value="Genomic_DNA"/>
</dbReference>
<keyword evidence="1" id="KW-0732">Signal</keyword>
<accession>A0ABQ6BVB3</accession>
<dbReference type="SUPFAM" id="SSF53474">
    <property type="entry name" value="alpha/beta-Hydrolases"/>
    <property type="match status" value="1"/>
</dbReference>
<dbReference type="Pfam" id="PF12146">
    <property type="entry name" value="Hydrolase_4"/>
    <property type="match status" value="1"/>
</dbReference>
<dbReference type="InterPro" id="IPR029058">
    <property type="entry name" value="AB_hydrolase_fold"/>
</dbReference>
<evidence type="ECO:0000313" key="3">
    <source>
        <dbReference type="EMBL" id="GLS05105.1"/>
    </source>
</evidence>
<gene>
    <name evidence="3" type="ORF">GCM10007860_22550</name>
</gene>
<protein>
    <recommendedName>
        <fullName evidence="2">Serine aminopeptidase S33 domain-containing protein</fullName>
    </recommendedName>
</protein>
<organism evidence="3 4">
    <name type="scientific">Chitiniphilus shinanonensis</name>
    <dbReference type="NCBI Taxonomy" id="553088"/>
    <lineage>
        <taxon>Bacteria</taxon>
        <taxon>Pseudomonadati</taxon>
        <taxon>Pseudomonadota</taxon>
        <taxon>Betaproteobacteria</taxon>
        <taxon>Neisseriales</taxon>
        <taxon>Chitinibacteraceae</taxon>
        <taxon>Chitiniphilus</taxon>
    </lineage>
</organism>
<evidence type="ECO:0000313" key="4">
    <source>
        <dbReference type="Proteomes" id="UP001156836"/>
    </source>
</evidence>
<comment type="caution">
    <text evidence="3">The sequence shown here is derived from an EMBL/GenBank/DDBJ whole genome shotgun (WGS) entry which is preliminary data.</text>
</comment>
<feature type="chain" id="PRO_5045669775" description="Serine aminopeptidase S33 domain-containing protein" evidence="1">
    <location>
        <begin position="23"/>
        <end position="249"/>
    </location>
</feature>
<evidence type="ECO:0000259" key="2">
    <source>
        <dbReference type="Pfam" id="PF12146"/>
    </source>
</evidence>
<keyword evidence="4" id="KW-1185">Reference proteome</keyword>